<organism evidence="5">
    <name type="scientific">hydrothermal vent metagenome</name>
    <dbReference type="NCBI Taxonomy" id="652676"/>
    <lineage>
        <taxon>unclassified sequences</taxon>
        <taxon>metagenomes</taxon>
        <taxon>ecological metagenomes</taxon>
    </lineage>
</organism>
<dbReference type="InterPro" id="IPR014162">
    <property type="entry name" value="CpoB_C"/>
</dbReference>
<evidence type="ECO:0000259" key="3">
    <source>
        <dbReference type="Pfam" id="PF13525"/>
    </source>
</evidence>
<dbReference type="Gene3D" id="1.20.5.110">
    <property type="match status" value="1"/>
</dbReference>
<keyword evidence="2" id="KW-0175">Coiled coil</keyword>
<dbReference type="Gene3D" id="1.25.40.10">
    <property type="entry name" value="Tetratricopeptide repeat domain"/>
    <property type="match status" value="1"/>
</dbReference>
<evidence type="ECO:0000313" key="5">
    <source>
        <dbReference type="EMBL" id="VAW55383.1"/>
    </source>
</evidence>
<protein>
    <submittedName>
        <fullName evidence="5">Uncharacterized protein</fullName>
    </submittedName>
</protein>
<name>A0A3B0WSD2_9ZZZZ</name>
<accession>A0A3B0WSD2</accession>
<feature type="domain" description="Outer membrane lipoprotein BamD-like" evidence="3">
    <location>
        <begin position="139"/>
        <end position="260"/>
    </location>
</feature>
<dbReference type="SMART" id="SM00028">
    <property type="entry name" value="TPR"/>
    <property type="match status" value="3"/>
</dbReference>
<dbReference type="InterPro" id="IPR039565">
    <property type="entry name" value="BamD-like"/>
</dbReference>
<proteinExistence type="inferred from homology"/>
<reference evidence="5" key="1">
    <citation type="submission" date="2018-06" db="EMBL/GenBank/DDBJ databases">
        <authorList>
            <person name="Zhirakovskaya E."/>
        </authorList>
    </citation>
    <scope>NUCLEOTIDE SEQUENCE</scope>
</reference>
<dbReference type="Pfam" id="PF13525">
    <property type="entry name" value="YfiO"/>
    <property type="match status" value="1"/>
</dbReference>
<dbReference type="InterPro" id="IPR011990">
    <property type="entry name" value="TPR-like_helical_dom_sf"/>
</dbReference>
<evidence type="ECO:0000259" key="4">
    <source>
        <dbReference type="Pfam" id="PF16331"/>
    </source>
</evidence>
<feature type="domain" description="YbgF trimerisation" evidence="4">
    <location>
        <begin position="40"/>
        <end position="108"/>
    </location>
</feature>
<sequence length="264" mass="30026">MKYPTKMQTIKTISFLACGLVLTTGNVFGADSSLANLSEQQRIQRLERMISSDVLREQTEMLQSLREEISTLREQTEQQEYELESMKQRQRNLYLDMDRRINNVEAGGRRVSSVAPVPPPNSTKSVAATAVPVAGDSDGQSAYSKAFALLKEGQYEQSITAFEKFKVSYPNSKYSDNTQYWLGEANYVSRDYKKALSEFQQLIAQFPQSSKNSGARLKIGYVYFELKNWSAAREALQQVITLYPDTTVAKKANERLQRMKREGH</sequence>
<evidence type="ECO:0000256" key="2">
    <source>
        <dbReference type="SAM" id="Coils"/>
    </source>
</evidence>
<dbReference type="EMBL" id="UOFE01000048">
    <property type="protein sequence ID" value="VAW55383.1"/>
    <property type="molecule type" value="Genomic_DNA"/>
</dbReference>
<dbReference type="InterPro" id="IPR032519">
    <property type="entry name" value="YbgF_tri"/>
</dbReference>
<dbReference type="InterPro" id="IPR034706">
    <property type="entry name" value="CpoB"/>
</dbReference>
<keyword evidence="1" id="KW-0732">Signal</keyword>
<feature type="coiled-coil region" evidence="2">
    <location>
        <begin position="55"/>
        <end position="89"/>
    </location>
</feature>
<dbReference type="PROSITE" id="PS50005">
    <property type="entry name" value="TPR"/>
    <property type="match status" value="1"/>
</dbReference>
<dbReference type="AlphaFoldDB" id="A0A3B0WSD2"/>
<gene>
    <name evidence="5" type="ORF">MNBD_GAMMA05-2440</name>
</gene>
<dbReference type="Pfam" id="PF16331">
    <property type="entry name" value="TolA_bind_tri"/>
    <property type="match status" value="1"/>
</dbReference>
<dbReference type="HAMAP" id="MF_02066">
    <property type="entry name" value="CpoB"/>
    <property type="match status" value="1"/>
</dbReference>
<dbReference type="GO" id="GO:0051301">
    <property type="term" value="P:cell division"/>
    <property type="evidence" value="ECO:0007669"/>
    <property type="project" value="InterPro"/>
</dbReference>
<dbReference type="SUPFAM" id="SSF48452">
    <property type="entry name" value="TPR-like"/>
    <property type="match status" value="1"/>
</dbReference>
<dbReference type="InterPro" id="IPR019734">
    <property type="entry name" value="TPR_rpt"/>
</dbReference>
<dbReference type="GO" id="GO:0070206">
    <property type="term" value="P:protein trimerization"/>
    <property type="evidence" value="ECO:0007669"/>
    <property type="project" value="InterPro"/>
</dbReference>
<evidence type="ECO:0000256" key="1">
    <source>
        <dbReference type="ARBA" id="ARBA00022729"/>
    </source>
</evidence>
<dbReference type="NCBIfam" id="TIGR02795">
    <property type="entry name" value="tol_pal_ybgF"/>
    <property type="match status" value="1"/>
</dbReference>